<organism evidence="1 2">
    <name type="scientific">Kitasatospora paracochleata</name>
    <dbReference type="NCBI Taxonomy" id="58354"/>
    <lineage>
        <taxon>Bacteria</taxon>
        <taxon>Bacillati</taxon>
        <taxon>Actinomycetota</taxon>
        <taxon>Actinomycetes</taxon>
        <taxon>Kitasatosporales</taxon>
        <taxon>Streptomycetaceae</taxon>
        <taxon>Kitasatospora</taxon>
    </lineage>
</organism>
<evidence type="ECO:0000313" key="1">
    <source>
        <dbReference type="EMBL" id="MCP2312918.1"/>
    </source>
</evidence>
<dbReference type="Proteomes" id="UP001206483">
    <property type="component" value="Unassembled WGS sequence"/>
</dbReference>
<gene>
    <name evidence="1" type="ORF">FHR36_006099</name>
</gene>
<name>A0ABT1J699_9ACTN</name>
<protein>
    <submittedName>
        <fullName evidence="1">Uncharacterized protein</fullName>
    </submittedName>
</protein>
<accession>A0ABT1J699</accession>
<keyword evidence="2" id="KW-1185">Reference proteome</keyword>
<comment type="caution">
    <text evidence="1">The sequence shown here is derived from an EMBL/GenBank/DDBJ whole genome shotgun (WGS) entry which is preliminary data.</text>
</comment>
<sequence length="43" mass="4717">MAFVQLTVLRQLIPELRSLCTLDLIETRCLGCKQLGADGLNGL</sequence>
<dbReference type="EMBL" id="JAMZDX010000006">
    <property type="protein sequence ID" value="MCP2312918.1"/>
    <property type="molecule type" value="Genomic_DNA"/>
</dbReference>
<evidence type="ECO:0000313" key="2">
    <source>
        <dbReference type="Proteomes" id="UP001206483"/>
    </source>
</evidence>
<reference evidence="1 2" key="1">
    <citation type="submission" date="2022-06" db="EMBL/GenBank/DDBJ databases">
        <title>Sequencing the genomes of 1000 actinobacteria strains.</title>
        <authorList>
            <person name="Klenk H.-P."/>
        </authorList>
    </citation>
    <scope>NUCLEOTIDE SEQUENCE [LARGE SCALE GENOMIC DNA]</scope>
    <source>
        <strain evidence="1 2">DSM 41656</strain>
    </source>
</reference>
<proteinExistence type="predicted"/>